<protein>
    <recommendedName>
        <fullName evidence="3">Antibiotic biosynthesis monooxygenase</fullName>
    </recommendedName>
</protein>
<keyword evidence="2" id="KW-1185">Reference proteome</keyword>
<dbReference type="InterPro" id="IPR011008">
    <property type="entry name" value="Dimeric_a/b-barrel"/>
</dbReference>
<dbReference type="RefSeq" id="WP_196104010.1">
    <property type="nucleotide sequence ID" value="NZ_CP064942.1"/>
</dbReference>
<evidence type="ECO:0008006" key="3">
    <source>
        <dbReference type="Google" id="ProtNLM"/>
    </source>
</evidence>
<gene>
    <name evidence="1" type="ORF">I0K15_03285</name>
</gene>
<dbReference type="EMBL" id="CP064942">
    <property type="protein sequence ID" value="QPH54809.1"/>
    <property type="molecule type" value="Genomic_DNA"/>
</dbReference>
<evidence type="ECO:0000313" key="2">
    <source>
        <dbReference type="Proteomes" id="UP000594800"/>
    </source>
</evidence>
<organism evidence="1 2">
    <name type="scientific">Pontivivens ytuae</name>
    <dbReference type="NCBI Taxonomy" id="2789856"/>
    <lineage>
        <taxon>Bacteria</taxon>
        <taxon>Pseudomonadati</taxon>
        <taxon>Pseudomonadota</taxon>
        <taxon>Alphaproteobacteria</taxon>
        <taxon>Rhodobacterales</taxon>
        <taxon>Paracoccaceae</taxon>
        <taxon>Pontivivens</taxon>
    </lineage>
</organism>
<evidence type="ECO:0000313" key="1">
    <source>
        <dbReference type="EMBL" id="QPH54809.1"/>
    </source>
</evidence>
<name>A0A7S9LT52_9RHOB</name>
<dbReference type="Proteomes" id="UP000594800">
    <property type="component" value="Chromosome"/>
</dbReference>
<sequence>MPGHVIETVLFTLEQGVRKDDFIAAAHAMRPFIEAQPGFVHRRLSCTEDGTWIEHIEWVDMDAAKAAAASIGSAPEAAAFVGAIDGPSVRMTHSRVEVALN</sequence>
<dbReference type="SUPFAM" id="SSF54909">
    <property type="entry name" value="Dimeric alpha+beta barrel"/>
    <property type="match status" value="1"/>
</dbReference>
<dbReference type="Gene3D" id="3.30.70.100">
    <property type="match status" value="1"/>
</dbReference>
<dbReference type="AlphaFoldDB" id="A0A7S9LT52"/>
<accession>A0A7S9LT52</accession>
<proteinExistence type="predicted"/>
<reference evidence="1 2" key="1">
    <citation type="submission" date="2020-11" db="EMBL/GenBank/DDBJ databases">
        <title>Description of Pontivivens ytuae sp. nov. isolated from deep sea sediment of Mariana Trench.</title>
        <authorList>
            <person name="Wang Z."/>
            <person name="Sun Q.-L."/>
            <person name="Xu X.-D."/>
            <person name="Tang Y.-Z."/>
            <person name="Zhang J."/>
        </authorList>
    </citation>
    <scope>NUCLEOTIDE SEQUENCE [LARGE SCALE GENOMIC DNA]</scope>
    <source>
        <strain evidence="1 2">MT2928</strain>
    </source>
</reference>
<dbReference type="KEGG" id="poz:I0K15_03285"/>